<dbReference type="InterPro" id="IPR000719">
    <property type="entry name" value="Prot_kinase_dom"/>
</dbReference>
<evidence type="ECO:0000313" key="3">
    <source>
        <dbReference type="EMBL" id="KAF5784486.1"/>
    </source>
</evidence>
<protein>
    <recommendedName>
        <fullName evidence="2">Protein kinase domain-containing protein</fullName>
    </recommendedName>
</protein>
<dbReference type="GO" id="GO:0004672">
    <property type="term" value="F:protein kinase activity"/>
    <property type="evidence" value="ECO:0000318"/>
    <property type="project" value="GO_Central"/>
</dbReference>
<organism evidence="3 4">
    <name type="scientific">Helianthus annuus</name>
    <name type="common">Common sunflower</name>
    <dbReference type="NCBI Taxonomy" id="4232"/>
    <lineage>
        <taxon>Eukaryota</taxon>
        <taxon>Viridiplantae</taxon>
        <taxon>Streptophyta</taxon>
        <taxon>Embryophyta</taxon>
        <taxon>Tracheophyta</taxon>
        <taxon>Spermatophyta</taxon>
        <taxon>Magnoliopsida</taxon>
        <taxon>eudicotyledons</taxon>
        <taxon>Gunneridae</taxon>
        <taxon>Pentapetalae</taxon>
        <taxon>asterids</taxon>
        <taxon>campanulids</taxon>
        <taxon>Asterales</taxon>
        <taxon>Asteraceae</taxon>
        <taxon>Asteroideae</taxon>
        <taxon>Heliantheae alliance</taxon>
        <taxon>Heliantheae</taxon>
        <taxon>Helianthus</taxon>
    </lineage>
</organism>
<dbReference type="AlphaFoldDB" id="A0A9K3HUE1"/>
<dbReference type="PANTHER" id="PTHR27003:SF471">
    <property type="entry name" value="VASCULAR ENDOTHELIAL GROWTH FACTOR RECEPTOR 2 (VEGFR2)-RELATED"/>
    <property type="match status" value="1"/>
</dbReference>
<dbReference type="PROSITE" id="PS50011">
    <property type="entry name" value="PROTEIN_KINASE_DOM"/>
    <property type="match status" value="1"/>
</dbReference>
<dbReference type="GO" id="GO:0005886">
    <property type="term" value="C:plasma membrane"/>
    <property type="evidence" value="ECO:0000318"/>
    <property type="project" value="GO_Central"/>
</dbReference>
<comment type="caution">
    <text evidence="3">The sequence shown here is derived from an EMBL/GenBank/DDBJ whole genome shotgun (WGS) entry which is preliminary data.</text>
</comment>
<dbReference type="PANTHER" id="PTHR27003">
    <property type="entry name" value="OS07G0166700 PROTEIN"/>
    <property type="match status" value="1"/>
</dbReference>
<dbReference type="Gene3D" id="3.30.200.20">
    <property type="entry name" value="Phosphorylase Kinase, domain 1"/>
    <property type="match status" value="1"/>
</dbReference>
<name>A0A9K3HUE1_HELAN</name>
<dbReference type="GO" id="GO:0005524">
    <property type="term" value="F:ATP binding"/>
    <property type="evidence" value="ECO:0007669"/>
    <property type="project" value="InterPro"/>
</dbReference>
<evidence type="ECO:0000313" key="4">
    <source>
        <dbReference type="Proteomes" id="UP000215914"/>
    </source>
</evidence>
<dbReference type="InterPro" id="IPR045272">
    <property type="entry name" value="ANXUR1/2-like"/>
</dbReference>
<dbReference type="EMBL" id="MNCJ02000326">
    <property type="protein sequence ID" value="KAF5784486.1"/>
    <property type="molecule type" value="Genomic_DNA"/>
</dbReference>
<accession>A0A9K3HUE1</accession>
<dbReference type="Proteomes" id="UP000215914">
    <property type="component" value="Unassembled WGS sequence"/>
</dbReference>
<proteinExistence type="predicted"/>
<dbReference type="SUPFAM" id="SSF56112">
    <property type="entry name" value="Protein kinase-like (PK-like)"/>
    <property type="match status" value="1"/>
</dbReference>
<dbReference type="GO" id="GO:0004714">
    <property type="term" value="F:transmembrane receptor protein tyrosine kinase activity"/>
    <property type="evidence" value="ECO:0007669"/>
    <property type="project" value="InterPro"/>
</dbReference>
<feature type="compositionally biased region" description="Basic and acidic residues" evidence="1">
    <location>
        <begin position="27"/>
        <end position="48"/>
    </location>
</feature>
<reference evidence="3" key="2">
    <citation type="submission" date="2020-06" db="EMBL/GenBank/DDBJ databases">
        <title>Helianthus annuus Genome sequencing and assembly Release 2.</title>
        <authorList>
            <person name="Gouzy J."/>
            <person name="Langlade N."/>
            <person name="Munos S."/>
        </authorList>
    </citation>
    <scope>NUCLEOTIDE SEQUENCE</scope>
    <source>
        <tissue evidence="3">Leaves</tissue>
    </source>
</reference>
<sequence length="509" mass="59007">MHGYIYPAHEVLIEGSDRWSEGSSIDHSSHERSAWTSKDHPSRSDGRTMVEPYLSITSKDQVYPSRLSFDQNIFQLLSKSNRRMVDLVNLQHFKGHRTYRPNTDKVQTQMHQQKVKENRILSLEISLKDIMLATENFSVNCFGSGRYWKAYEGKLPNASTTIVAKRWDSKSDDQFGTELDILFKRKHKNIIRLVGYCSERNENIIVYEHMSKGSLDKYLKDSKLKWMKRLQICIDVASALDFLHGENVTLKKVVHRNIKSHSILLNDDWDAKISNFELSSLDSSHQNIKYINKDAYLDPQYNQGSLTEKSDIYSFGVILFEILCGRLTWEEGHEAGPLAKHYYEQAKLDEMVFADIKEQIVPQSLTTFVDIAYECLHEDADKRPKAGDVVIQLKKALEIQEDFEIWEPKLPRDYKEIMGLSQIPEIYHTKQKKDIYEKLSGGILLPKEKVWFILSDSGESNKMISATAEMFTYKNHQQSHKFRSIHISRFTHSLCLSLSLCICMPAHII</sequence>
<feature type="domain" description="Protein kinase" evidence="2">
    <location>
        <begin position="136"/>
        <end position="397"/>
    </location>
</feature>
<dbReference type="InterPro" id="IPR011009">
    <property type="entry name" value="Kinase-like_dom_sf"/>
</dbReference>
<gene>
    <name evidence="3" type="ORF">HanXRQr2_Chr11g0520071</name>
</gene>
<feature type="region of interest" description="Disordered" evidence="1">
    <location>
        <begin position="19"/>
        <end position="48"/>
    </location>
</feature>
<reference evidence="3" key="1">
    <citation type="journal article" date="2017" name="Nature">
        <title>The sunflower genome provides insights into oil metabolism, flowering and Asterid evolution.</title>
        <authorList>
            <person name="Badouin H."/>
            <person name="Gouzy J."/>
            <person name="Grassa C.J."/>
            <person name="Murat F."/>
            <person name="Staton S.E."/>
            <person name="Cottret L."/>
            <person name="Lelandais-Briere C."/>
            <person name="Owens G.L."/>
            <person name="Carrere S."/>
            <person name="Mayjonade B."/>
            <person name="Legrand L."/>
            <person name="Gill N."/>
            <person name="Kane N.C."/>
            <person name="Bowers J.E."/>
            <person name="Hubner S."/>
            <person name="Bellec A."/>
            <person name="Berard A."/>
            <person name="Berges H."/>
            <person name="Blanchet N."/>
            <person name="Boniface M.C."/>
            <person name="Brunel D."/>
            <person name="Catrice O."/>
            <person name="Chaidir N."/>
            <person name="Claudel C."/>
            <person name="Donnadieu C."/>
            <person name="Faraut T."/>
            <person name="Fievet G."/>
            <person name="Helmstetter N."/>
            <person name="King M."/>
            <person name="Knapp S.J."/>
            <person name="Lai Z."/>
            <person name="Le Paslier M.C."/>
            <person name="Lippi Y."/>
            <person name="Lorenzon L."/>
            <person name="Mandel J.R."/>
            <person name="Marage G."/>
            <person name="Marchand G."/>
            <person name="Marquand E."/>
            <person name="Bret-Mestries E."/>
            <person name="Morien E."/>
            <person name="Nambeesan S."/>
            <person name="Nguyen T."/>
            <person name="Pegot-Espagnet P."/>
            <person name="Pouilly N."/>
            <person name="Raftis F."/>
            <person name="Sallet E."/>
            <person name="Schiex T."/>
            <person name="Thomas J."/>
            <person name="Vandecasteele C."/>
            <person name="Vares D."/>
            <person name="Vear F."/>
            <person name="Vautrin S."/>
            <person name="Crespi M."/>
            <person name="Mangin B."/>
            <person name="Burke J.M."/>
            <person name="Salse J."/>
            <person name="Munos S."/>
            <person name="Vincourt P."/>
            <person name="Rieseberg L.H."/>
            <person name="Langlade N.B."/>
        </authorList>
    </citation>
    <scope>NUCLEOTIDE SEQUENCE</scope>
    <source>
        <tissue evidence="3">Leaves</tissue>
    </source>
</reference>
<evidence type="ECO:0000259" key="2">
    <source>
        <dbReference type="PROSITE" id="PS50011"/>
    </source>
</evidence>
<keyword evidence="3" id="KW-0808">Transferase</keyword>
<keyword evidence="4" id="KW-1185">Reference proteome</keyword>
<dbReference type="Pfam" id="PF07714">
    <property type="entry name" value="PK_Tyr_Ser-Thr"/>
    <property type="match status" value="1"/>
</dbReference>
<dbReference type="Gramene" id="mRNA:HanXRQr2_Chr11g0520071">
    <property type="protein sequence ID" value="mRNA:HanXRQr2_Chr11g0520071"/>
    <property type="gene ID" value="HanXRQr2_Chr11g0520071"/>
</dbReference>
<dbReference type="Gene3D" id="1.10.510.10">
    <property type="entry name" value="Transferase(Phosphotransferase) domain 1"/>
    <property type="match status" value="1"/>
</dbReference>
<dbReference type="InterPro" id="IPR001245">
    <property type="entry name" value="Ser-Thr/Tyr_kinase_cat_dom"/>
</dbReference>
<evidence type="ECO:0000256" key="1">
    <source>
        <dbReference type="SAM" id="MobiDB-lite"/>
    </source>
</evidence>